<evidence type="ECO:0000313" key="1">
    <source>
        <dbReference type="EMBL" id="PZQ51281.1"/>
    </source>
</evidence>
<dbReference type="Gene3D" id="2.130.10.10">
    <property type="entry name" value="YVTN repeat-like/Quinoprotein amine dehydrogenase"/>
    <property type="match status" value="2"/>
</dbReference>
<dbReference type="EMBL" id="QFPW01000002">
    <property type="protein sequence ID" value="PZQ51281.1"/>
    <property type="molecule type" value="Genomic_DNA"/>
</dbReference>
<protein>
    <recommendedName>
        <fullName evidence="3">Anaphase-promoting complex subunit 4 WD40 domain-containing protein</fullName>
    </recommendedName>
</protein>
<dbReference type="Proteomes" id="UP000249185">
    <property type="component" value="Unassembled WGS sequence"/>
</dbReference>
<dbReference type="AlphaFoldDB" id="A0A2W5NCL7"/>
<proteinExistence type="predicted"/>
<comment type="caution">
    <text evidence="1">The sequence shown here is derived from an EMBL/GenBank/DDBJ whole genome shotgun (WGS) entry which is preliminary data.</text>
</comment>
<evidence type="ECO:0008006" key="3">
    <source>
        <dbReference type="Google" id="ProtNLM"/>
    </source>
</evidence>
<reference evidence="1 2" key="1">
    <citation type="submission" date="2017-08" db="EMBL/GenBank/DDBJ databases">
        <title>Infants hospitalized years apart are colonized by the same room-sourced microbial strains.</title>
        <authorList>
            <person name="Brooks B."/>
            <person name="Olm M.R."/>
            <person name="Firek B.A."/>
            <person name="Baker R."/>
            <person name="Thomas B.C."/>
            <person name="Morowitz M.J."/>
            <person name="Banfield J.F."/>
        </authorList>
    </citation>
    <scope>NUCLEOTIDE SEQUENCE [LARGE SCALE GENOMIC DNA]</scope>
    <source>
        <strain evidence="1">S2_005_002_R2_34</strain>
    </source>
</reference>
<name>A0A2W5NCL7_RHOSU</name>
<dbReference type="SUPFAM" id="SSF75011">
    <property type="entry name" value="3-carboxy-cis,cis-mucoante lactonizing enzyme"/>
    <property type="match status" value="1"/>
</dbReference>
<dbReference type="InterPro" id="IPR015943">
    <property type="entry name" value="WD40/YVTN_repeat-like_dom_sf"/>
</dbReference>
<dbReference type="InterPro" id="IPR001680">
    <property type="entry name" value="WD40_rpt"/>
</dbReference>
<sequence>MNQPNPSALTLFDLLARRWQARAAVADIRFAADGATTAFATADGAVLIAPPDAEPPDRRIRVSGDLGQTTIRPREAEPTALVTISSLAEGAPPLAVDGARFLVGDGDGRVLGLGADGATEPLLTLGGAVVALDHAAGVTAAADAASLLRAGPDGAERRALPGLRALALAPDGRQLAIADAAQVEILGPRTRRFPLPGATRLVWRGDGAWLAAALGTGGVGLVSPEAPGVVRLAAFPAPVRGLAWSADGLAFVAAGAFRVAAWAADPEPAPDTPLVTGHPGLVLVEAVAAHPTRPLVAAGYANGQVTIAALGGRDELLLRQGGAAVTRIAFSPDGSQLAIGDADGAIAIAGLPARMFK</sequence>
<accession>A0A2W5NCL7</accession>
<dbReference type="Pfam" id="PF00400">
    <property type="entry name" value="WD40"/>
    <property type="match status" value="1"/>
</dbReference>
<organism evidence="1 2">
    <name type="scientific">Rhodovulum sulfidophilum</name>
    <name type="common">Rhodobacter sulfidophilus</name>
    <dbReference type="NCBI Taxonomy" id="35806"/>
    <lineage>
        <taxon>Bacteria</taxon>
        <taxon>Pseudomonadati</taxon>
        <taxon>Pseudomonadota</taxon>
        <taxon>Alphaproteobacteria</taxon>
        <taxon>Rhodobacterales</taxon>
        <taxon>Paracoccaceae</taxon>
        <taxon>Rhodovulum</taxon>
    </lineage>
</organism>
<evidence type="ECO:0000313" key="2">
    <source>
        <dbReference type="Proteomes" id="UP000249185"/>
    </source>
</evidence>
<gene>
    <name evidence="1" type="ORF">DI556_03665</name>
</gene>